<feature type="compositionally biased region" description="Pro residues" evidence="1">
    <location>
        <begin position="135"/>
        <end position="148"/>
    </location>
</feature>
<feature type="compositionally biased region" description="Pro residues" evidence="1">
    <location>
        <begin position="371"/>
        <end position="393"/>
    </location>
</feature>
<feature type="compositionally biased region" description="Acidic residues" evidence="1">
    <location>
        <begin position="97"/>
        <end position="112"/>
    </location>
</feature>
<feature type="region of interest" description="Disordered" evidence="1">
    <location>
        <begin position="91"/>
        <end position="172"/>
    </location>
</feature>
<feature type="region of interest" description="Disordered" evidence="1">
    <location>
        <begin position="361"/>
        <end position="435"/>
    </location>
</feature>
<feature type="region of interest" description="Disordered" evidence="1">
    <location>
        <begin position="1"/>
        <end position="20"/>
    </location>
</feature>
<feature type="compositionally biased region" description="Low complexity" evidence="1">
    <location>
        <begin position="29"/>
        <end position="71"/>
    </location>
</feature>
<accession>A0A317SPC0</accession>
<evidence type="ECO:0000313" key="3">
    <source>
        <dbReference type="Proteomes" id="UP000246991"/>
    </source>
</evidence>
<gene>
    <name evidence="2" type="ORF">C7212DRAFT_364123</name>
</gene>
<protein>
    <submittedName>
        <fullName evidence="2">Uncharacterized protein</fullName>
    </submittedName>
</protein>
<comment type="caution">
    <text evidence="2">The sequence shown here is derived from an EMBL/GenBank/DDBJ whole genome shotgun (WGS) entry which is preliminary data.</text>
</comment>
<dbReference type="AlphaFoldDB" id="A0A317SPC0"/>
<dbReference type="Proteomes" id="UP000246991">
    <property type="component" value="Unassembled WGS sequence"/>
</dbReference>
<keyword evidence="3" id="KW-1185">Reference proteome</keyword>
<evidence type="ECO:0000313" key="2">
    <source>
        <dbReference type="EMBL" id="PWW76312.1"/>
    </source>
</evidence>
<name>A0A317SPC0_9PEZI</name>
<feature type="compositionally biased region" description="Pro residues" evidence="1">
    <location>
        <begin position="1"/>
        <end position="10"/>
    </location>
</feature>
<feature type="region of interest" description="Disordered" evidence="1">
    <location>
        <begin position="29"/>
        <end position="78"/>
    </location>
</feature>
<dbReference type="OrthoDB" id="5421501at2759"/>
<sequence length="477" mass="50793">MSLPLSPPPSRSASQASFHKCEHTAATYTANSATTSISSSPLTPSSMTSPVSPGTRRPRQSIPTSPSPQTSAFLTSPTPISTACTALRSFFSPCSSDGDDDDDDSDDDDEEIGTPSAQVKPKGHFQRLWASRDPPSTPPSCPPPPVPRRPSALGSPTFGWKPQKTEDDEAPDSWCTPPTIRGSIQSAPAVLPAEDRVLPTGQHSTPPSPTIATGGTTCTEGPPTDPFLSSLHSVLASQLQSLTPLLTSLHPELAAARLARDKLLVKTQKAYFRRASVSGLRVELRAAEERVRRIERSMVTQFLGVLEGIVEGVKDGCEIAMAAEEAAYQEWEQGKQGLDGDLECPPLEIVIEARPKLAAQTSSEETIVPFMRPPPLPPAPQPPQVESPLPSPQPSKLSPSPHPNSSPTPSTTTSISSSTTTSPSSSPISHGRGRLRGGTFGYEACACENTLDHHCANEAWPWDPMVVKVGDVEMRMI</sequence>
<dbReference type="EMBL" id="PYWC01000035">
    <property type="protein sequence ID" value="PWW76312.1"/>
    <property type="molecule type" value="Genomic_DNA"/>
</dbReference>
<reference evidence="2 3" key="1">
    <citation type="submission" date="2018-03" db="EMBL/GenBank/DDBJ databases">
        <title>Genomes of Pezizomycetes fungi and the evolution of truffles.</title>
        <authorList>
            <person name="Murat C."/>
            <person name="Payen T."/>
            <person name="Noel B."/>
            <person name="Kuo A."/>
            <person name="Martin F.M."/>
        </authorList>
    </citation>
    <scope>NUCLEOTIDE SEQUENCE [LARGE SCALE GENOMIC DNA]</scope>
    <source>
        <strain evidence="2">091103-1</strain>
    </source>
</reference>
<proteinExistence type="predicted"/>
<feature type="compositionally biased region" description="Low complexity" evidence="1">
    <location>
        <begin position="407"/>
        <end position="430"/>
    </location>
</feature>
<evidence type="ECO:0000256" key="1">
    <source>
        <dbReference type="SAM" id="MobiDB-lite"/>
    </source>
</evidence>
<organism evidence="2 3">
    <name type="scientific">Tuber magnatum</name>
    <name type="common">white Piedmont truffle</name>
    <dbReference type="NCBI Taxonomy" id="42249"/>
    <lineage>
        <taxon>Eukaryota</taxon>
        <taxon>Fungi</taxon>
        <taxon>Dikarya</taxon>
        <taxon>Ascomycota</taxon>
        <taxon>Pezizomycotina</taxon>
        <taxon>Pezizomycetes</taxon>
        <taxon>Pezizales</taxon>
        <taxon>Tuberaceae</taxon>
        <taxon>Tuber</taxon>
    </lineage>
</organism>